<organism evidence="1 2">
    <name type="scientific">Bacillus changyiensis</name>
    <dbReference type="NCBI Taxonomy" id="3004103"/>
    <lineage>
        <taxon>Bacteria</taxon>
        <taxon>Bacillati</taxon>
        <taxon>Bacillota</taxon>
        <taxon>Bacilli</taxon>
        <taxon>Bacillales</taxon>
        <taxon>Bacillaceae</taxon>
        <taxon>Bacillus</taxon>
    </lineage>
</organism>
<sequence>MNYKIKKDNDSITIILEDPKMIGLQELLNTIDMYNISLNDIIEKINMVLSGESHFEEIGSEAAMIEISKTSSKIYDLFEGILDESELFPTISLDNEELKDILELWKNEKEQFEKQ</sequence>
<proteinExistence type="predicted"/>
<keyword evidence="2" id="KW-1185">Reference proteome</keyword>
<dbReference type="Proteomes" id="UP001211894">
    <property type="component" value="Unassembled WGS sequence"/>
</dbReference>
<protein>
    <submittedName>
        <fullName evidence="1">Uncharacterized protein</fullName>
    </submittedName>
</protein>
<reference evidence="1 2" key="1">
    <citation type="submission" date="2023-01" db="EMBL/GenBank/DDBJ databases">
        <title>Bacillus changyiensis sp. nov., isolated from a coastal deposit.</title>
        <authorList>
            <person name="Xiao G."/>
            <person name="Lai Q."/>
            <person name="Hu Z."/>
            <person name="Shao Z."/>
        </authorList>
    </citation>
    <scope>NUCLEOTIDE SEQUENCE [LARGE SCALE GENOMIC DNA]</scope>
    <source>
        <strain evidence="1 2">CLL-7-23</strain>
    </source>
</reference>
<accession>A0ABT4X3H5</accession>
<comment type="caution">
    <text evidence="1">The sequence shown here is derived from an EMBL/GenBank/DDBJ whole genome shotgun (WGS) entry which is preliminary data.</text>
</comment>
<dbReference type="RefSeq" id="WP_271340721.1">
    <property type="nucleotide sequence ID" value="NZ_JAQKAB010000006.1"/>
</dbReference>
<dbReference type="EMBL" id="JAQKAB010000006">
    <property type="protein sequence ID" value="MDA7026854.1"/>
    <property type="molecule type" value="Genomic_DNA"/>
</dbReference>
<evidence type="ECO:0000313" key="2">
    <source>
        <dbReference type="Proteomes" id="UP001211894"/>
    </source>
</evidence>
<gene>
    <name evidence="1" type="ORF">PJ311_09565</name>
</gene>
<evidence type="ECO:0000313" key="1">
    <source>
        <dbReference type="EMBL" id="MDA7026854.1"/>
    </source>
</evidence>
<name>A0ABT4X3H5_9BACI</name>